<keyword evidence="4 9" id="KW-0227">DNA damage</keyword>
<evidence type="ECO:0000256" key="6">
    <source>
        <dbReference type="ARBA" id="ARBA00023125"/>
    </source>
</evidence>
<dbReference type="Pfam" id="PF00488">
    <property type="entry name" value="MutS_V"/>
    <property type="match status" value="1"/>
</dbReference>
<dbReference type="Gene3D" id="3.40.1170.10">
    <property type="entry name" value="DNA repair protein MutS, domain I"/>
    <property type="match status" value="1"/>
</dbReference>
<dbReference type="InterPro" id="IPR007695">
    <property type="entry name" value="DNA_mismatch_repair_MutS-lik_N"/>
</dbReference>
<dbReference type="CDD" id="cd03284">
    <property type="entry name" value="ABC_MutS1"/>
    <property type="match status" value="1"/>
</dbReference>
<dbReference type="GO" id="GO:0006298">
    <property type="term" value="P:mismatch repair"/>
    <property type="evidence" value="ECO:0007669"/>
    <property type="project" value="UniProtKB-UniRule"/>
</dbReference>
<dbReference type="OrthoDB" id="9802448at2"/>
<keyword evidence="3 9" id="KW-0547">Nucleotide-binding</keyword>
<feature type="binding site" evidence="9">
    <location>
        <begin position="634"/>
        <end position="641"/>
    </location>
    <ligand>
        <name>ATP</name>
        <dbReference type="ChEBI" id="CHEBI:30616"/>
    </ligand>
</feature>
<dbReference type="Gene3D" id="1.10.1420.10">
    <property type="match status" value="2"/>
</dbReference>
<dbReference type="EMBL" id="CP002130">
    <property type="protein sequence ID" value="AEI88895.1"/>
    <property type="molecule type" value="Genomic_DNA"/>
</dbReference>
<protein>
    <recommendedName>
        <fullName evidence="2 9">DNA mismatch repair protein MutS</fullName>
    </recommendedName>
</protein>
<dbReference type="PIRSF" id="PIRSF037677">
    <property type="entry name" value="DNA_mis_repair_Msh6"/>
    <property type="match status" value="1"/>
</dbReference>
<dbReference type="Pfam" id="PF05190">
    <property type="entry name" value="MutS_IV"/>
    <property type="match status" value="1"/>
</dbReference>
<organism evidence="12 13">
    <name type="scientific">Midichloria mitochondrii (strain IricVA)</name>
    <dbReference type="NCBI Taxonomy" id="696127"/>
    <lineage>
        <taxon>Bacteria</taxon>
        <taxon>Pseudomonadati</taxon>
        <taxon>Pseudomonadota</taxon>
        <taxon>Alphaproteobacteria</taxon>
        <taxon>Rickettsiales</taxon>
        <taxon>Candidatus Midichloriaceae</taxon>
        <taxon>Candidatus Midichloria</taxon>
    </lineage>
</organism>
<dbReference type="SUPFAM" id="SSF48334">
    <property type="entry name" value="DNA repair protein MutS, domain III"/>
    <property type="match status" value="1"/>
</dbReference>
<gene>
    <name evidence="9 12" type="primary">mutS</name>
    <name evidence="12" type="ordered locus">midi_00595</name>
</gene>
<dbReference type="PROSITE" id="PS00486">
    <property type="entry name" value="DNA_MISMATCH_REPAIR_2"/>
    <property type="match status" value="1"/>
</dbReference>
<keyword evidence="7 9" id="KW-0234">DNA repair</keyword>
<dbReference type="InterPro" id="IPR036187">
    <property type="entry name" value="DNA_mismatch_repair_MutS_sf"/>
</dbReference>
<dbReference type="FunFam" id="3.40.1170.10:FF:000001">
    <property type="entry name" value="DNA mismatch repair protein MutS"/>
    <property type="match status" value="1"/>
</dbReference>
<evidence type="ECO:0000313" key="13">
    <source>
        <dbReference type="Proteomes" id="UP000006639"/>
    </source>
</evidence>
<dbReference type="GO" id="GO:0140664">
    <property type="term" value="F:ATP-dependent DNA damage sensor activity"/>
    <property type="evidence" value="ECO:0007669"/>
    <property type="project" value="InterPro"/>
</dbReference>
<comment type="similarity">
    <text evidence="1 9 10">Belongs to the DNA mismatch repair MutS family.</text>
</comment>
<evidence type="ECO:0000256" key="9">
    <source>
        <dbReference type="HAMAP-Rule" id="MF_00096"/>
    </source>
</evidence>
<evidence type="ECO:0000259" key="11">
    <source>
        <dbReference type="PROSITE" id="PS00486"/>
    </source>
</evidence>
<proteinExistence type="inferred from homology"/>
<dbReference type="NCBIfam" id="NF003810">
    <property type="entry name" value="PRK05399.1"/>
    <property type="match status" value="1"/>
</dbReference>
<dbReference type="InterPro" id="IPR045076">
    <property type="entry name" value="MutS"/>
</dbReference>
<dbReference type="InterPro" id="IPR016151">
    <property type="entry name" value="DNA_mismatch_repair_MutS_N"/>
</dbReference>
<dbReference type="PANTHER" id="PTHR11361:SF34">
    <property type="entry name" value="DNA MISMATCH REPAIR PROTEIN MSH1, MITOCHONDRIAL"/>
    <property type="match status" value="1"/>
</dbReference>
<dbReference type="Proteomes" id="UP000006639">
    <property type="component" value="Chromosome"/>
</dbReference>
<dbReference type="HAMAP" id="MF_00096">
    <property type="entry name" value="MutS"/>
    <property type="match status" value="1"/>
</dbReference>
<feature type="domain" description="DNA mismatch repair proteins mutS family" evidence="11">
    <location>
        <begin position="708"/>
        <end position="724"/>
    </location>
</feature>
<dbReference type="Pfam" id="PF05188">
    <property type="entry name" value="MutS_II"/>
    <property type="match status" value="1"/>
</dbReference>
<evidence type="ECO:0000256" key="8">
    <source>
        <dbReference type="ARBA" id="ARBA00024647"/>
    </source>
</evidence>
<dbReference type="GO" id="GO:0005524">
    <property type="term" value="F:ATP binding"/>
    <property type="evidence" value="ECO:0007669"/>
    <property type="project" value="UniProtKB-UniRule"/>
</dbReference>
<keyword evidence="5 9" id="KW-0067">ATP-binding</keyword>
<evidence type="ECO:0000256" key="4">
    <source>
        <dbReference type="ARBA" id="ARBA00022763"/>
    </source>
</evidence>
<dbReference type="InterPro" id="IPR007860">
    <property type="entry name" value="DNA_mmatch_repair_MutS_con_dom"/>
</dbReference>
<evidence type="ECO:0000256" key="3">
    <source>
        <dbReference type="ARBA" id="ARBA00022741"/>
    </source>
</evidence>
<dbReference type="KEGG" id="mmn:midi_00595"/>
<dbReference type="AlphaFoldDB" id="F7XW46"/>
<dbReference type="SUPFAM" id="SSF52540">
    <property type="entry name" value="P-loop containing nucleoside triphosphate hydrolases"/>
    <property type="match status" value="1"/>
</dbReference>
<dbReference type="InterPro" id="IPR036678">
    <property type="entry name" value="MutS_con_dom_sf"/>
</dbReference>
<sequence length="818" mass="92568">MNNSIFKEVECNNAITPMMQQYLSIKSQHKEQLLFYRMGDFYELFFEDAIIAAPILDIALTKRGQQDGQNIPMCGVPFHAAEIYLQKLIKKGFSVAICEQLETPQEAKKRSYKAVVRREVVRIITPGTLMEDVLLSPKSNNYLAAITSFKDNIAVAWVEISTGEFSVSSINESAISALLSNLSPQEVIVDDMLLKDEQIRDTLSVSNFVTPKPHSLFDLKRTQARLLNFFKINSLTGFDHFTQQEIAAAGCLLEYIQYTQKRSLPYLSKLKRINQDEFLLIDAKTRKHLEIEKNTLGSKNNSLLEVLDKTVTATGGRLLSRQLNFPLIDEKTINQRLNAVEVFFNNEELRVALRKIMSNFPDVERALSRIYSRRCAPKDLNAVKEGLFVSNQIAELLQYNKEDLNDYLESQLPQLALFHDLIDQLKEALNPELPANIKDGGYIRSGYSPQLDNLINFKNNINLKIGELCDQYRFETRINNLKIQRNNVIGYFVEVTSLNNNKINSEKFIHRQSLGNVTRYITEDLKKLESELLVCDERALQLETSIFEELCELIIAKADSIVLSAVTIARLDFLASMAELAKQNNYVKPIVDSGENFIIKGGRHPVVELLMPKGEFTTNDCALDSNNNFWLMTGPNMAGKSTFLRQNAVVAIMAQIGSFVPADEAHIGIVDKIFSRIGSGDNIASGQSTFMVEMLETAYILNNATKNSLVILDEIGRGTSTYDGLSIAWSVIEYLHNTNQSKVLFATHYHELNSLEETLSRLQCYNMLVQEWDGKTVFLHKVAKGRANKSYGIHVAELSGMPKEVIKRAYEILQQLSQ</sequence>
<dbReference type="InterPro" id="IPR007696">
    <property type="entry name" value="DNA_mismatch_repair_MutS_core"/>
</dbReference>
<dbReference type="HOGENOM" id="CLU_002472_4_0_5"/>
<comment type="function">
    <text evidence="8 9">This protein is involved in the repair of mismatches in DNA. It is possible that it carries out the mismatch recognition step. This protein has a weak ATPase activity.</text>
</comment>
<dbReference type="Pfam" id="PF05192">
    <property type="entry name" value="MutS_III"/>
    <property type="match status" value="1"/>
</dbReference>
<dbReference type="FunFam" id="3.40.50.300:FF:000870">
    <property type="entry name" value="MutS protein homolog 4"/>
    <property type="match status" value="1"/>
</dbReference>
<reference evidence="12 13" key="1">
    <citation type="journal article" date="2011" name="Mol. Biol. Evol.">
        <title>Phylogenomic evidence for the presence of a flagellum and cbb3 oxidase in the free-living mitochondrial ancestor.</title>
        <authorList>
            <person name="Sassera D."/>
            <person name="Lo N."/>
            <person name="Epis S."/>
            <person name="D'Auria G."/>
            <person name="Montagna M."/>
            <person name="Comandatore F."/>
            <person name="Horner D."/>
            <person name="Pereto J."/>
            <person name="Luciano A.M."/>
            <person name="Franciosi F."/>
            <person name="Ferri E."/>
            <person name="Crotti E."/>
            <person name="Bazzocchi C."/>
            <person name="Daffonchio D."/>
            <person name="Sacchi L."/>
            <person name="Moya A."/>
            <person name="Latorre A."/>
            <person name="Bandi C."/>
        </authorList>
    </citation>
    <scope>NUCLEOTIDE SEQUENCE [LARGE SCALE GENOMIC DNA]</scope>
    <source>
        <strain evidence="12 13">IricVA</strain>
    </source>
</reference>
<dbReference type="Pfam" id="PF01624">
    <property type="entry name" value="MutS_I"/>
    <property type="match status" value="1"/>
</dbReference>
<accession>F7XW46</accession>
<dbReference type="InterPro" id="IPR000432">
    <property type="entry name" value="DNA_mismatch_repair_MutS_C"/>
</dbReference>
<evidence type="ECO:0000313" key="12">
    <source>
        <dbReference type="EMBL" id="AEI88895.1"/>
    </source>
</evidence>
<keyword evidence="13" id="KW-1185">Reference proteome</keyword>
<dbReference type="InterPro" id="IPR007861">
    <property type="entry name" value="DNA_mismatch_repair_MutS_clamp"/>
</dbReference>
<dbReference type="GO" id="GO:0003684">
    <property type="term" value="F:damaged DNA binding"/>
    <property type="evidence" value="ECO:0007669"/>
    <property type="project" value="UniProtKB-UniRule"/>
</dbReference>
<evidence type="ECO:0000256" key="2">
    <source>
        <dbReference type="ARBA" id="ARBA00021982"/>
    </source>
</evidence>
<name>F7XW46_MIDMI</name>
<dbReference type="SMART" id="SM00533">
    <property type="entry name" value="MUTSd"/>
    <property type="match status" value="1"/>
</dbReference>
<dbReference type="SUPFAM" id="SSF55271">
    <property type="entry name" value="DNA repair protein MutS, domain I"/>
    <property type="match status" value="1"/>
</dbReference>
<dbReference type="Gene3D" id="3.30.420.110">
    <property type="entry name" value="MutS, connector domain"/>
    <property type="match status" value="1"/>
</dbReference>
<dbReference type="InterPro" id="IPR005748">
    <property type="entry name" value="DNA_mismatch_repair_MutS"/>
</dbReference>
<dbReference type="SMART" id="SM00534">
    <property type="entry name" value="MUTSac"/>
    <property type="match status" value="1"/>
</dbReference>
<dbReference type="InterPro" id="IPR017261">
    <property type="entry name" value="DNA_mismatch_repair_MutS/MSH"/>
</dbReference>
<keyword evidence="6 9" id="KW-0238">DNA-binding</keyword>
<evidence type="ECO:0000256" key="7">
    <source>
        <dbReference type="ARBA" id="ARBA00023204"/>
    </source>
</evidence>
<dbReference type="STRING" id="696127.midi_00595"/>
<dbReference type="PANTHER" id="PTHR11361">
    <property type="entry name" value="DNA MISMATCH REPAIR PROTEIN MUTS FAMILY MEMBER"/>
    <property type="match status" value="1"/>
</dbReference>
<dbReference type="GO" id="GO:0030983">
    <property type="term" value="F:mismatched DNA binding"/>
    <property type="evidence" value="ECO:0007669"/>
    <property type="project" value="InterPro"/>
</dbReference>
<evidence type="ECO:0000256" key="1">
    <source>
        <dbReference type="ARBA" id="ARBA00006271"/>
    </source>
</evidence>
<dbReference type="SUPFAM" id="SSF53150">
    <property type="entry name" value="DNA repair protein MutS, domain II"/>
    <property type="match status" value="1"/>
</dbReference>
<evidence type="ECO:0000256" key="5">
    <source>
        <dbReference type="ARBA" id="ARBA00022840"/>
    </source>
</evidence>
<dbReference type="InterPro" id="IPR027417">
    <property type="entry name" value="P-loop_NTPase"/>
</dbReference>
<evidence type="ECO:0000256" key="10">
    <source>
        <dbReference type="RuleBase" id="RU003756"/>
    </source>
</evidence>
<dbReference type="Gene3D" id="3.40.50.300">
    <property type="entry name" value="P-loop containing nucleotide triphosphate hydrolases"/>
    <property type="match status" value="1"/>
</dbReference>
<dbReference type="NCBIfam" id="TIGR01070">
    <property type="entry name" value="mutS1"/>
    <property type="match status" value="1"/>
</dbReference>